<reference evidence="2" key="1">
    <citation type="submission" date="2016-11" db="EMBL/GenBank/DDBJ databases">
        <title>The genome sequence of Colletotrichum cuscutae.</title>
        <authorList>
            <person name="Baroncelli R."/>
        </authorList>
    </citation>
    <scope>NUCLEOTIDE SEQUENCE</scope>
    <source>
        <strain evidence="2">IMI 304802</strain>
    </source>
</reference>
<dbReference type="Proteomes" id="UP001239213">
    <property type="component" value="Unassembled WGS sequence"/>
</dbReference>
<evidence type="ECO:0000313" key="3">
    <source>
        <dbReference type="Proteomes" id="UP001239213"/>
    </source>
</evidence>
<comment type="caution">
    <text evidence="2">The sequence shown here is derived from an EMBL/GenBank/DDBJ whole genome shotgun (WGS) entry which is preliminary data.</text>
</comment>
<sequence length="264" mass="29040">MRTFGKTLGALPLWRGASLSRRAQPQYLTLPRDGSREPAIPGLARRRWGLVETPLDRDWPERGSPAQCVPAQCPWNLAGSQPLKSAPVQSSRCGSSHPLLPTLPYVYLPPQRVSPPVSPVALPCLAWATSRIVQPRAPSSISIHHLFVSSISQLHKTLALPLQNRPHPPLFTLRHALFPCSDPTRVSTRESSIDNLPIVPLEHPRQPQNIAPRYVVPSPHPPVPPLSSSHPSPQSPSTDSQQPTVTDLRRPLHEAAIRPSFCID</sequence>
<proteinExistence type="predicted"/>
<name>A0AAI9XRT4_9PEZI</name>
<gene>
    <name evidence="2" type="ORF">CCUS01_08771</name>
</gene>
<organism evidence="2 3">
    <name type="scientific">Colletotrichum cuscutae</name>
    <dbReference type="NCBI Taxonomy" id="1209917"/>
    <lineage>
        <taxon>Eukaryota</taxon>
        <taxon>Fungi</taxon>
        <taxon>Dikarya</taxon>
        <taxon>Ascomycota</taxon>
        <taxon>Pezizomycotina</taxon>
        <taxon>Sordariomycetes</taxon>
        <taxon>Hypocreomycetidae</taxon>
        <taxon>Glomerellales</taxon>
        <taxon>Glomerellaceae</taxon>
        <taxon>Colletotrichum</taxon>
        <taxon>Colletotrichum acutatum species complex</taxon>
    </lineage>
</organism>
<dbReference type="AlphaFoldDB" id="A0AAI9XRT4"/>
<accession>A0AAI9XRT4</accession>
<evidence type="ECO:0000313" key="2">
    <source>
        <dbReference type="EMBL" id="KAK1460666.1"/>
    </source>
</evidence>
<dbReference type="EMBL" id="MPDP01000272">
    <property type="protein sequence ID" value="KAK1460666.1"/>
    <property type="molecule type" value="Genomic_DNA"/>
</dbReference>
<evidence type="ECO:0000256" key="1">
    <source>
        <dbReference type="SAM" id="MobiDB-lite"/>
    </source>
</evidence>
<keyword evidence="3" id="KW-1185">Reference proteome</keyword>
<feature type="region of interest" description="Disordered" evidence="1">
    <location>
        <begin position="211"/>
        <end position="251"/>
    </location>
</feature>
<protein>
    <submittedName>
        <fullName evidence="2">Uncharacterized protein</fullName>
    </submittedName>
</protein>
<feature type="compositionally biased region" description="Low complexity" evidence="1">
    <location>
        <begin position="226"/>
        <end position="246"/>
    </location>
</feature>